<evidence type="ECO:0000313" key="5">
    <source>
        <dbReference type="EMBL" id="PPS12909.1"/>
    </source>
</evidence>
<name>A0A2P5YBF1_GOSBA</name>
<dbReference type="EMBL" id="KZ663416">
    <property type="protein sequence ID" value="PPS12909.1"/>
    <property type="molecule type" value="Genomic_DNA"/>
</dbReference>
<sequence length="257" mass="29187">MIGWNAGYPLYQYQGFWCSPNFIEHIILAQEGFRAEPTDIFVCSASKSATTWLKALTFAIVTRTRYDTSTSPLLSKVSHDCIPTLSNSGKKLDICDPGLPLIGTKHPTMPCQSLSSTLTAKLFTFVGSQRMHSFHFYGPYMDHEDKVLFLKYEEMMKDTEPYVKKLAEFMGYPISLEEEEAGAVQEIVRLCSFENLSNLDVNKTGVKQQTKAKVENNFCFRKGKVGDWKNYLTIEMAERLDKLMDQTFAGTGFSFHD</sequence>
<evidence type="ECO:0000313" key="6">
    <source>
        <dbReference type="Proteomes" id="UP000239757"/>
    </source>
</evidence>
<evidence type="ECO:0000256" key="3">
    <source>
        <dbReference type="RuleBase" id="RU361155"/>
    </source>
</evidence>
<evidence type="ECO:0000256" key="2">
    <source>
        <dbReference type="ARBA" id="ARBA00022679"/>
    </source>
</evidence>
<evidence type="ECO:0000256" key="1">
    <source>
        <dbReference type="ARBA" id="ARBA00005771"/>
    </source>
</evidence>
<dbReference type="Proteomes" id="UP000239757">
    <property type="component" value="Unassembled WGS sequence"/>
</dbReference>
<dbReference type="AlphaFoldDB" id="A0A2P5YBF1"/>
<proteinExistence type="inferred from homology"/>
<protein>
    <recommendedName>
        <fullName evidence="3">Sulfotransferase</fullName>
        <ecNumber evidence="3">2.8.2.-</ecNumber>
    </recommendedName>
</protein>
<accession>A0A2P5YBF1</accession>
<dbReference type="GO" id="GO:0008146">
    <property type="term" value="F:sulfotransferase activity"/>
    <property type="evidence" value="ECO:0007669"/>
    <property type="project" value="InterPro"/>
</dbReference>
<feature type="domain" description="Sulfotransferase" evidence="4">
    <location>
        <begin position="141"/>
        <end position="252"/>
    </location>
</feature>
<dbReference type="OrthoDB" id="205623at2759"/>
<dbReference type="PANTHER" id="PTHR11783">
    <property type="entry name" value="SULFOTRANSFERASE SULT"/>
    <property type="match status" value="1"/>
</dbReference>
<reference evidence="5 6" key="1">
    <citation type="submission" date="2015-01" db="EMBL/GenBank/DDBJ databases">
        <title>Genome of allotetraploid Gossypium barbadense reveals genomic plasticity and fiber elongation in cotton evolution.</title>
        <authorList>
            <person name="Chen X."/>
            <person name="Liu X."/>
            <person name="Zhao B."/>
            <person name="Zheng H."/>
            <person name="Hu Y."/>
            <person name="Lu G."/>
            <person name="Yang C."/>
            <person name="Chen J."/>
            <person name="Shan C."/>
            <person name="Zhang L."/>
            <person name="Zhou Y."/>
            <person name="Wang L."/>
            <person name="Guo W."/>
            <person name="Bai Y."/>
            <person name="Ruan J."/>
            <person name="Shangguan X."/>
            <person name="Mao Y."/>
            <person name="Jiang J."/>
            <person name="Zhu Y."/>
            <person name="Lei J."/>
            <person name="Kang H."/>
            <person name="Chen S."/>
            <person name="He X."/>
            <person name="Wang R."/>
            <person name="Wang Y."/>
            <person name="Chen J."/>
            <person name="Wang L."/>
            <person name="Yu S."/>
            <person name="Wang B."/>
            <person name="Wei J."/>
            <person name="Song S."/>
            <person name="Lu X."/>
            <person name="Gao Z."/>
            <person name="Gu W."/>
            <person name="Deng X."/>
            <person name="Ma D."/>
            <person name="Wang S."/>
            <person name="Liang W."/>
            <person name="Fang L."/>
            <person name="Cai C."/>
            <person name="Zhu X."/>
            <person name="Zhou B."/>
            <person name="Zhang Y."/>
            <person name="Chen Z."/>
            <person name="Xu S."/>
            <person name="Zhu R."/>
            <person name="Wang S."/>
            <person name="Zhang T."/>
            <person name="Zhao G."/>
        </authorList>
    </citation>
    <scope>NUCLEOTIDE SEQUENCE [LARGE SCALE GENOMIC DNA]</scope>
    <source>
        <strain evidence="6">cv. Xinhai21</strain>
        <tissue evidence="5">Leaf</tissue>
    </source>
</reference>
<dbReference type="SUPFAM" id="SSF52540">
    <property type="entry name" value="P-loop containing nucleoside triphosphate hydrolases"/>
    <property type="match status" value="1"/>
</dbReference>
<comment type="similarity">
    <text evidence="1 3">Belongs to the sulfotransferase 1 family.</text>
</comment>
<evidence type="ECO:0000259" key="4">
    <source>
        <dbReference type="Pfam" id="PF00685"/>
    </source>
</evidence>
<dbReference type="EC" id="2.8.2.-" evidence="3"/>
<gene>
    <name evidence="5" type="ORF">GOBAR_AA07748</name>
</gene>
<dbReference type="InterPro" id="IPR027417">
    <property type="entry name" value="P-loop_NTPase"/>
</dbReference>
<keyword evidence="2 3" id="KW-0808">Transferase</keyword>
<dbReference type="InterPro" id="IPR000863">
    <property type="entry name" value="Sulfotransferase_dom"/>
</dbReference>
<feature type="domain" description="Sulfotransferase" evidence="4">
    <location>
        <begin position="37"/>
        <end position="88"/>
    </location>
</feature>
<dbReference type="Gene3D" id="3.40.50.300">
    <property type="entry name" value="P-loop containing nucleotide triphosphate hydrolases"/>
    <property type="match status" value="2"/>
</dbReference>
<dbReference type="Pfam" id="PF00685">
    <property type="entry name" value="Sulfotransfer_1"/>
    <property type="match status" value="2"/>
</dbReference>
<organism evidence="5 6">
    <name type="scientific">Gossypium barbadense</name>
    <name type="common">Sea Island cotton</name>
    <name type="synonym">Hibiscus barbadensis</name>
    <dbReference type="NCBI Taxonomy" id="3634"/>
    <lineage>
        <taxon>Eukaryota</taxon>
        <taxon>Viridiplantae</taxon>
        <taxon>Streptophyta</taxon>
        <taxon>Embryophyta</taxon>
        <taxon>Tracheophyta</taxon>
        <taxon>Spermatophyta</taxon>
        <taxon>Magnoliopsida</taxon>
        <taxon>eudicotyledons</taxon>
        <taxon>Gunneridae</taxon>
        <taxon>Pentapetalae</taxon>
        <taxon>rosids</taxon>
        <taxon>malvids</taxon>
        <taxon>Malvales</taxon>
        <taxon>Malvaceae</taxon>
        <taxon>Malvoideae</taxon>
        <taxon>Gossypium</taxon>
    </lineage>
</organism>